<dbReference type="PANTHER" id="PTHR30055">
    <property type="entry name" value="HTH-TYPE TRANSCRIPTIONAL REGULATOR RUTR"/>
    <property type="match status" value="1"/>
</dbReference>
<geneLocation type="plasmid" evidence="6">
    <name>pjcm18538 dna</name>
</geneLocation>
<organism evidence="5 6">
    <name type="scientific">Mycolicibacterium arabiense</name>
    <dbReference type="NCBI Taxonomy" id="1286181"/>
    <lineage>
        <taxon>Bacteria</taxon>
        <taxon>Bacillati</taxon>
        <taxon>Actinomycetota</taxon>
        <taxon>Actinomycetes</taxon>
        <taxon>Mycobacteriales</taxon>
        <taxon>Mycobacteriaceae</taxon>
        <taxon>Mycolicibacterium</taxon>
    </lineage>
</organism>
<protein>
    <submittedName>
        <fullName evidence="5">TetR family transcriptional regulator</fullName>
    </submittedName>
</protein>
<reference evidence="5 6" key="1">
    <citation type="journal article" date="2019" name="Emerg. Microbes Infect.">
        <title>Comprehensive subspecies identification of 175 nontuberculous mycobacteria species based on 7547 genomic profiles.</title>
        <authorList>
            <person name="Matsumoto Y."/>
            <person name="Kinjo T."/>
            <person name="Motooka D."/>
            <person name="Nabeya D."/>
            <person name="Jung N."/>
            <person name="Uechi K."/>
            <person name="Horii T."/>
            <person name="Iida T."/>
            <person name="Fujita J."/>
            <person name="Nakamura S."/>
        </authorList>
    </citation>
    <scope>NUCLEOTIDE SEQUENCE [LARGE SCALE GENOMIC DNA]</scope>
    <source>
        <strain evidence="5 6">JCM 18538</strain>
    </source>
</reference>
<proteinExistence type="predicted"/>
<evidence type="ECO:0000256" key="2">
    <source>
        <dbReference type="ARBA" id="ARBA00023125"/>
    </source>
</evidence>
<keyword evidence="3" id="KW-0804">Transcription</keyword>
<dbReference type="EMBL" id="AP022593">
    <property type="protein sequence ID" value="BBY50165.1"/>
    <property type="molecule type" value="Genomic_DNA"/>
</dbReference>
<sequence length="194" mass="21665">MVSNMVNRTDSRARWLDAGLKVLAAEGPTAVRIDRIAAKLKLSKGSFHHHFDGADGFKRDLLDYFESISVEALERVIGEVEAPGDIRMVLGKLTRMVAPDRHEVYWPELELAVRAWATWDPDVRAVQARIDRSRLAALQRVWLPYSQTPEDARTAALLPYLVAIGAAVAVPPVGADELRRVYETLLTLVPEARD</sequence>
<dbReference type="KEGG" id="marz:MARA_36330"/>
<evidence type="ECO:0000256" key="1">
    <source>
        <dbReference type="ARBA" id="ARBA00023015"/>
    </source>
</evidence>
<keyword evidence="2" id="KW-0238">DNA-binding</keyword>
<evidence type="ECO:0000313" key="5">
    <source>
        <dbReference type="EMBL" id="BBY50165.1"/>
    </source>
</evidence>
<keyword evidence="1" id="KW-0805">Transcription regulation</keyword>
<gene>
    <name evidence="5" type="ORF">MARA_36330</name>
</gene>
<dbReference type="SUPFAM" id="SSF46689">
    <property type="entry name" value="Homeodomain-like"/>
    <property type="match status" value="1"/>
</dbReference>
<dbReference type="InterPro" id="IPR001647">
    <property type="entry name" value="HTH_TetR"/>
</dbReference>
<keyword evidence="6" id="KW-1185">Reference proteome</keyword>
<feature type="domain" description="HTH tetR-type" evidence="4">
    <location>
        <begin position="16"/>
        <end position="53"/>
    </location>
</feature>
<dbReference type="Proteomes" id="UP000467428">
    <property type="component" value="Chromosome"/>
</dbReference>
<dbReference type="AlphaFoldDB" id="A0A7I7S2I5"/>
<dbReference type="GO" id="GO:0000976">
    <property type="term" value="F:transcription cis-regulatory region binding"/>
    <property type="evidence" value="ECO:0007669"/>
    <property type="project" value="TreeGrafter"/>
</dbReference>
<dbReference type="PANTHER" id="PTHR30055:SF234">
    <property type="entry name" value="HTH-TYPE TRANSCRIPTIONAL REGULATOR BETI"/>
    <property type="match status" value="1"/>
</dbReference>
<accession>A0A7I7S2I5</accession>
<dbReference type="InterPro" id="IPR050109">
    <property type="entry name" value="HTH-type_TetR-like_transc_reg"/>
</dbReference>
<evidence type="ECO:0000259" key="4">
    <source>
        <dbReference type="Pfam" id="PF00440"/>
    </source>
</evidence>
<name>A0A7I7S2I5_9MYCO</name>
<dbReference type="Pfam" id="PF00440">
    <property type="entry name" value="TetR_N"/>
    <property type="match status" value="1"/>
</dbReference>
<dbReference type="Gene3D" id="1.10.357.10">
    <property type="entry name" value="Tetracycline Repressor, domain 2"/>
    <property type="match status" value="1"/>
</dbReference>
<evidence type="ECO:0000313" key="6">
    <source>
        <dbReference type="Proteomes" id="UP000467428"/>
    </source>
</evidence>
<evidence type="ECO:0000256" key="3">
    <source>
        <dbReference type="ARBA" id="ARBA00023163"/>
    </source>
</evidence>
<dbReference type="InterPro" id="IPR009057">
    <property type="entry name" value="Homeodomain-like_sf"/>
</dbReference>
<dbReference type="GO" id="GO:0003700">
    <property type="term" value="F:DNA-binding transcription factor activity"/>
    <property type="evidence" value="ECO:0007669"/>
    <property type="project" value="TreeGrafter"/>
</dbReference>